<proteinExistence type="predicted"/>
<comment type="caution">
    <text evidence="1">The sequence shown here is derived from an EMBL/GenBank/DDBJ whole genome shotgun (WGS) entry which is preliminary data.</text>
</comment>
<reference evidence="1" key="1">
    <citation type="journal article" date="2021" name="Open Biol.">
        <title>Shared evolutionary footprints suggest mitochondrial oxidative damage underlies multiple complex I losses in fungi.</title>
        <authorList>
            <person name="Schikora-Tamarit M.A."/>
            <person name="Marcet-Houben M."/>
            <person name="Nosek J."/>
            <person name="Gabaldon T."/>
        </authorList>
    </citation>
    <scope>NUCLEOTIDE SEQUENCE</scope>
    <source>
        <strain evidence="1">CBS6075</strain>
    </source>
</reference>
<dbReference type="AlphaFoldDB" id="A0A9P8NZN3"/>
<name>A0A9P8NZN3_9ASCO</name>
<gene>
    <name evidence="1" type="ORF">OGAPHI_005677</name>
</gene>
<dbReference type="Proteomes" id="UP000769157">
    <property type="component" value="Unassembled WGS sequence"/>
</dbReference>
<evidence type="ECO:0000313" key="2">
    <source>
        <dbReference type="Proteomes" id="UP000769157"/>
    </source>
</evidence>
<reference evidence="1" key="2">
    <citation type="submission" date="2021-01" db="EMBL/GenBank/DDBJ databases">
        <authorList>
            <person name="Schikora-Tamarit M.A."/>
        </authorList>
    </citation>
    <scope>NUCLEOTIDE SEQUENCE</scope>
    <source>
        <strain evidence="1">CBS6075</strain>
    </source>
</reference>
<dbReference type="EMBL" id="JAEUBE010000378">
    <property type="protein sequence ID" value="KAH3662425.1"/>
    <property type="molecule type" value="Genomic_DNA"/>
</dbReference>
<keyword evidence="2" id="KW-1185">Reference proteome</keyword>
<evidence type="ECO:0000313" key="1">
    <source>
        <dbReference type="EMBL" id="KAH3662425.1"/>
    </source>
</evidence>
<dbReference type="RefSeq" id="XP_046059514.1">
    <property type="nucleotide sequence ID" value="XM_046206883.1"/>
</dbReference>
<dbReference type="GeneID" id="70237641"/>
<protein>
    <submittedName>
        <fullName evidence="1">Uncharacterized protein</fullName>
    </submittedName>
</protein>
<accession>A0A9P8NZN3</accession>
<organism evidence="1 2">
    <name type="scientific">Ogataea philodendri</name>
    <dbReference type="NCBI Taxonomy" id="1378263"/>
    <lineage>
        <taxon>Eukaryota</taxon>
        <taxon>Fungi</taxon>
        <taxon>Dikarya</taxon>
        <taxon>Ascomycota</taxon>
        <taxon>Saccharomycotina</taxon>
        <taxon>Pichiomycetes</taxon>
        <taxon>Pichiales</taxon>
        <taxon>Pichiaceae</taxon>
        <taxon>Ogataea</taxon>
    </lineage>
</organism>
<sequence length="78" mass="9007">MKISLLSTGVTWFHVSKNKEIQRSKFTWFGRLRVWKNAFDSSADNSLNLVFSKLIGNCEYRLSSLYASLSKAMDLDVR</sequence>